<dbReference type="InterPro" id="IPR025483">
    <property type="entry name" value="Lipase_euk"/>
</dbReference>
<keyword evidence="5" id="KW-1185">Reference proteome</keyword>
<dbReference type="InterPro" id="IPR029058">
    <property type="entry name" value="AB_hydrolase_fold"/>
</dbReference>
<dbReference type="Pfam" id="PF04083">
    <property type="entry name" value="Abhydro_lipase"/>
    <property type="match status" value="1"/>
</dbReference>
<keyword evidence="2" id="KW-0442">Lipid degradation</keyword>
<keyword evidence="2" id="KW-0378">Hydrolase</keyword>
<dbReference type="Proteomes" id="UP000694871">
    <property type="component" value="Unplaced"/>
</dbReference>
<sequence>MLLILFAMCCLYATMDVQGIPQDGKNKPRTLMNTKELILYHGYPCEEHDVVTQDDYILSIFRIPYGREENASTNSKPAVLLQHGMFGEASNWIASGSSNSLGFVLADNGCDVWLGSSRGSQWSKKHVSLSTEDENFWAFSFDHMAQYDLPATVDFILQKTGQQQLFYVGHSQGSTIGFIAFSTMPHLARKIKINFALAPVVSVKHAISPLKKLFTLPDFLYKIILGTKEFNWRRPVSRDKSGFCSFFEYSNICSNIIYNLFWSAQKALNMSQVDGYEVNRLVGTSVQNLIHWSQVMKSGKLQAYDYGTLKNLERYEKTHPPEYNVTNMNVSTAVWNVGNDGLADPEDIALLLPQITNLTYHKFIPEWDHESFIYGLDAYVQLHREILNMIKGSY</sequence>
<name>A0ABM1KQX7_GEKJA</name>
<keyword evidence="3" id="KW-0732">Signal</keyword>
<accession>A0ABM1KQX7</accession>
<dbReference type="RefSeq" id="XP_015276114.1">
    <property type="nucleotide sequence ID" value="XM_015420628.1"/>
</dbReference>
<dbReference type="GeneID" id="107118323"/>
<evidence type="ECO:0000256" key="1">
    <source>
        <dbReference type="ARBA" id="ARBA00010701"/>
    </source>
</evidence>
<reference evidence="6 7" key="1">
    <citation type="submission" date="2025-05" db="UniProtKB">
        <authorList>
            <consortium name="RefSeq"/>
        </authorList>
    </citation>
    <scope>IDENTIFICATION</scope>
</reference>
<keyword evidence="2" id="KW-0443">Lipid metabolism</keyword>
<evidence type="ECO:0000256" key="2">
    <source>
        <dbReference type="PIRNR" id="PIRNR000862"/>
    </source>
</evidence>
<evidence type="ECO:0000259" key="4">
    <source>
        <dbReference type="Pfam" id="PF04083"/>
    </source>
</evidence>
<proteinExistence type="inferred from homology"/>
<dbReference type="Gene3D" id="3.40.50.1820">
    <property type="entry name" value="alpha/beta hydrolase"/>
    <property type="match status" value="1"/>
</dbReference>
<dbReference type="SUPFAM" id="SSF53474">
    <property type="entry name" value="alpha/beta-Hydrolases"/>
    <property type="match status" value="1"/>
</dbReference>
<evidence type="ECO:0000313" key="7">
    <source>
        <dbReference type="RefSeq" id="XP_015276114.1"/>
    </source>
</evidence>
<evidence type="ECO:0000256" key="3">
    <source>
        <dbReference type="SAM" id="SignalP"/>
    </source>
</evidence>
<evidence type="ECO:0000313" key="5">
    <source>
        <dbReference type="Proteomes" id="UP000694871"/>
    </source>
</evidence>
<feature type="domain" description="Partial AB-hydrolase lipase" evidence="4">
    <location>
        <begin position="35"/>
        <end position="95"/>
    </location>
</feature>
<protein>
    <recommendedName>
        <fullName evidence="2">Lipase</fullName>
    </recommendedName>
</protein>
<feature type="chain" id="PRO_5045022606" description="Lipase" evidence="3">
    <location>
        <begin position="20"/>
        <end position="394"/>
    </location>
</feature>
<dbReference type="RefSeq" id="XP_015276112.1">
    <property type="nucleotide sequence ID" value="XM_015420626.1"/>
</dbReference>
<organism evidence="5 7">
    <name type="scientific">Gekko japonicus</name>
    <name type="common">Schlegel's Japanese gecko</name>
    <dbReference type="NCBI Taxonomy" id="146911"/>
    <lineage>
        <taxon>Eukaryota</taxon>
        <taxon>Metazoa</taxon>
        <taxon>Chordata</taxon>
        <taxon>Craniata</taxon>
        <taxon>Vertebrata</taxon>
        <taxon>Euteleostomi</taxon>
        <taxon>Lepidosauria</taxon>
        <taxon>Squamata</taxon>
        <taxon>Bifurcata</taxon>
        <taxon>Gekkota</taxon>
        <taxon>Gekkonidae</taxon>
        <taxon>Gekkoninae</taxon>
        <taxon>Gekko</taxon>
    </lineage>
</organism>
<evidence type="ECO:0000313" key="6">
    <source>
        <dbReference type="RefSeq" id="XP_015276112.1"/>
    </source>
</evidence>
<dbReference type="InterPro" id="IPR006693">
    <property type="entry name" value="AB_hydrolase_lipase"/>
</dbReference>
<dbReference type="PIRSF" id="PIRSF000862">
    <property type="entry name" value="Steryl_ester_lip"/>
    <property type="match status" value="1"/>
</dbReference>
<gene>
    <name evidence="6 7" type="primary">LOC107118323</name>
</gene>
<comment type="similarity">
    <text evidence="1 2">Belongs to the AB hydrolase superfamily. Lipase family.</text>
</comment>
<dbReference type="PANTHER" id="PTHR11005">
    <property type="entry name" value="LYSOSOMAL ACID LIPASE-RELATED"/>
    <property type="match status" value="1"/>
</dbReference>
<feature type="signal peptide" evidence="3">
    <location>
        <begin position="1"/>
        <end position="19"/>
    </location>
</feature>